<evidence type="ECO:0000256" key="2">
    <source>
        <dbReference type="ARBA" id="ARBA00006076"/>
    </source>
</evidence>
<feature type="region of interest" description="Disordered" evidence="5">
    <location>
        <begin position="769"/>
        <end position="851"/>
    </location>
</feature>
<feature type="region of interest" description="Disordered" evidence="5">
    <location>
        <begin position="375"/>
        <end position="411"/>
    </location>
</feature>
<keyword evidence="4" id="KW-0175">Coiled coil</keyword>
<keyword evidence="7" id="KW-1185">Reference proteome</keyword>
<dbReference type="AlphaFoldDB" id="A0A830HX07"/>
<feature type="region of interest" description="Disordered" evidence="5">
    <location>
        <begin position="458"/>
        <end position="499"/>
    </location>
</feature>
<protein>
    <recommendedName>
        <fullName evidence="8">SART-1 family protein</fullName>
    </recommendedName>
</protein>
<feature type="compositionally biased region" description="Gly residues" evidence="5">
    <location>
        <begin position="53"/>
        <end position="62"/>
    </location>
</feature>
<dbReference type="PANTHER" id="PTHR14152">
    <property type="entry name" value="SQUAMOUS CELL CARCINOMA ANTIGEN RECOGNISED BY CYTOTOXIC T LYMPHOCYTES"/>
    <property type="match status" value="1"/>
</dbReference>
<evidence type="ECO:0000256" key="4">
    <source>
        <dbReference type="SAM" id="Coils"/>
    </source>
</evidence>
<dbReference type="PANTHER" id="PTHR14152:SF5">
    <property type="entry name" value="U4_U6.U5 TRI-SNRNP-ASSOCIATED PROTEIN 1"/>
    <property type="match status" value="1"/>
</dbReference>
<feature type="compositionally biased region" description="Basic residues" evidence="5">
    <location>
        <begin position="383"/>
        <end position="393"/>
    </location>
</feature>
<feature type="region of interest" description="Disordered" evidence="5">
    <location>
        <begin position="425"/>
        <end position="444"/>
    </location>
</feature>
<dbReference type="InterPro" id="IPR005011">
    <property type="entry name" value="SNU66/SART1"/>
</dbReference>
<feature type="compositionally biased region" description="Low complexity" evidence="5">
    <location>
        <begin position="831"/>
        <end position="844"/>
    </location>
</feature>
<feature type="compositionally biased region" description="Basic and acidic residues" evidence="5">
    <location>
        <begin position="462"/>
        <end position="479"/>
    </location>
</feature>
<dbReference type="EMBL" id="BNJQ01000037">
    <property type="protein sequence ID" value="GHP11986.1"/>
    <property type="molecule type" value="Genomic_DNA"/>
</dbReference>
<feature type="compositionally biased region" description="Basic residues" evidence="5">
    <location>
        <begin position="771"/>
        <end position="782"/>
    </location>
</feature>
<feature type="compositionally biased region" description="Basic and acidic residues" evidence="5">
    <location>
        <begin position="426"/>
        <end position="437"/>
    </location>
</feature>
<feature type="region of interest" description="Disordered" evidence="5">
    <location>
        <begin position="48"/>
        <end position="68"/>
    </location>
</feature>
<name>A0A830HX07_9CHLO</name>
<feature type="coiled-coil region" evidence="4">
    <location>
        <begin position="130"/>
        <end position="171"/>
    </location>
</feature>
<dbReference type="GO" id="GO:0000481">
    <property type="term" value="P:maturation of 5S rRNA"/>
    <property type="evidence" value="ECO:0007669"/>
    <property type="project" value="TreeGrafter"/>
</dbReference>
<dbReference type="OrthoDB" id="5583at2759"/>
<reference evidence="6" key="1">
    <citation type="submission" date="2020-10" db="EMBL/GenBank/DDBJ databases">
        <title>Unveiling of a novel bifunctional photoreceptor, Dualchrome1, isolated from a cosmopolitan green alga.</title>
        <authorList>
            <person name="Suzuki S."/>
            <person name="Kawachi M."/>
        </authorList>
    </citation>
    <scope>NUCLEOTIDE SEQUENCE</scope>
    <source>
        <strain evidence="6">NIES 2893</strain>
    </source>
</reference>
<feature type="compositionally biased region" description="Low complexity" evidence="5">
    <location>
        <begin position="401"/>
        <end position="411"/>
    </location>
</feature>
<evidence type="ECO:0000256" key="3">
    <source>
        <dbReference type="ARBA" id="ARBA00023242"/>
    </source>
</evidence>
<dbReference type="Pfam" id="PF03343">
    <property type="entry name" value="SART-1"/>
    <property type="match status" value="1"/>
</dbReference>
<evidence type="ECO:0008006" key="8">
    <source>
        <dbReference type="Google" id="ProtNLM"/>
    </source>
</evidence>
<accession>A0A830HX07</accession>
<comment type="subcellular location">
    <subcellularLocation>
        <location evidence="1">Nucleus</location>
    </subcellularLocation>
</comment>
<evidence type="ECO:0000256" key="5">
    <source>
        <dbReference type="SAM" id="MobiDB-lite"/>
    </source>
</evidence>
<proteinExistence type="inferred from homology"/>
<evidence type="ECO:0000313" key="6">
    <source>
        <dbReference type="EMBL" id="GHP11986.1"/>
    </source>
</evidence>
<comment type="similarity">
    <text evidence="2">Belongs to the SNU66/SART1 family.</text>
</comment>
<organism evidence="6 7">
    <name type="scientific">Pycnococcus provasolii</name>
    <dbReference type="NCBI Taxonomy" id="41880"/>
    <lineage>
        <taxon>Eukaryota</taxon>
        <taxon>Viridiplantae</taxon>
        <taxon>Chlorophyta</taxon>
        <taxon>Pseudoscourfieldiophyceae</taxon>
        <taxon>Pseudoscourfieldiales</taxon>
        <taxon>Pycnococcaceae</taxon>
        <taxon>Pycnococcus</taxon>
    </lineage>
</organism>
<dbReference type="Proteomes" id="UP000660262">
    <property type="component" value="Unassembled WGS sequence"/>
</dbReference>
<keyword evidence="3" id="KW-0539">Nucleus</keyword>
<evidence type="ECO:0000313" key="7">
    <source>
        <dbReference type="Proteomes" id="UP000660262"/>
    </source>
</evidence>
<dbReference type="GO" id="GO:0045292">
    <property type="term" value="P:mRNA cis splicing, via spliceosome"/>
    <property type="evidence" value="ECO:0007669"/>
    <property type="project" value="TreeGrafter"/>
</dbReference>
<comment type="caution">
    <text evidence="6">The sequence shown here is derived from an EMBL/GenBank/DDBJ whole genome shotgun (WGS) entry which is preliminary data.</text>
</comment>
<sequence length="851" mass="88879">MAPRGDGGGGGGGAAGAAAGGGAAAAAAGEISLSISASNALRASLGLKPLNVNGGGGGGGSSGVTLVDPSRSASLVDADPAALRARLLLAKQKREQAETLAATQTLGKTGDADVDDLGAFLSASRTKHTKTNMSAKARQAEKQRELLQEQDEEAERAAEKARQTAEEVTNLNVAHADLSTRLEGGEEVILTLADQSIIDNETGDVRDGDGADGVLENATWAAERRRKKLRALAHKPGDVDDDDDDAYAGVGAGLDERMRSSRILRQYEDVVDGDAVVRTDGAVKLGAIVTQGGGAPMQVDATLPPPVQENAEVGVSTVAPAIPKAMASEATRKRLALLKNKAPESIATVHAPTADVNGIAQPASDYMTMEEAAAAAGGGGDGKRRKKKKKKHLRQGDATEDAAAAADPMPKPTAAEQYDALEAVADAEKVGGTDNERRKRRRGADAAADAVAAAAAAASAEAESRSRYERALERAEARGAHLKNSQSDADMANGEPDKADGALANMLARARRAAIHSKGAGSHDNPLAAPPSERAVEAVAARVRAQAVKEDAGMSDVGHALKRDDGDSRLVFDEMEEFTRALPLMMDEAPALPSLQRATAAAELKEEREAAEVAVAMAAAEPRGEEEANGDDAEMEPAGVGAVAAHKPDPEEDQPAPRVAAGGLSSILSAARDSGFLKEKVMWSGRNNELKRGELKDIEEQWETMEEQARESMLLDRARSKGGGPSGSTLEALNRPDRFADVRVEYQDEFGFTQNPKEAFRQLCHQFHNIKPSKKQREKRIKKAEQEFARRSQAAGNSAGDLEEMRRATGGSALPLTSGASGHPATVVDNTAGARTAPSASAAPFKMTFNK</sequence>
<evidence type="ECO:0000256" key="1">
    <source>
        <dbReference type="ARBA" id="ARBA00004123"/>
    </source>
</evidence>
<gene>
    <name evidence="6" type="ORF">PPROV_001071300</name>
</gene>
<dbReference type="GO" id="GO:0046540">
    <property type="term" value="C:U4/U6 x U5 tri-snRNP complex"/>
    <property type="evidence" value="ECO:0007669"/>
    <property type="project" value="TreeGrafter"/>
</dbReference>